<dbReference type="OrthoDB" id="978at2759"/>
<dbReference type="AlphaFoldDB" id="A0A1X2G5X5"/>
<dbReference type="PANTHER" id="PTHR12303:SF6">
    <property type="entry name" value="CARNOSINE N-METHYLTRANSFERASE"/>
    <property type="match status" value="1"/>
</dbReference>
<organism evidence="7 8">
    <name type="scientific">Hesseltinella vesiculosa</name>
    <dbReference type="NCBI Taxonomy" id="101127"/>
    <lineage>
        <taxon>Eukaryota</taxon>
        <taxon>Fungi</taxon>
        <taxon>Fungi incertae sedis</taxon>
        <taxon>Mucoromycota</taxon>
        <taxon>Mucoromycotina</taxon>
        <taxon>Mucoromycetes</taxon>
        <taxon>Mucorales</taxon>
        <taxon>Cunninghamellaceae</taxon>
        <taxon>Hesseltinella</taxon>
    </lineage>
</organism>
<dbReference type="Proteomes" id="UP000242146">
    <property type="component" value="Unassembled WGS sequence"/>
</dbReference>
<dbReference type="EC" id="2.1.1.22" evidence="2"/>
<comment type="caution">
    <text evidence="7">The sequence shown here is derived from an EMBL/GenBank/DDBJ whole genome shotgun (WGS) entry which is preliminary data.</text>
</comment>
<evidence type="ECO:0000256" key="2">
    <source>
        <dbReference type="ARBA" id="ARBA00012003"/>
    </source>
</evidence>
<accession>A0A1X2G5X5</accession>
<reference evidence="7 8" key="1">
    <citation type="submission" date="2016-07" db="EMBL/GenBank/DDBJ databases">
        <title>Pervasive Adenine N6-methylation of Active Genes in Fungi.</title>
        <authorList>
            <consortium name="DOE Joint Genome Institute"/>
            <person name="Mondo S.J."/>
            <person name="Dannebaum R.O."/>
            <person name="Kuo R.C."/>
            <person name="Labutti K."/>
            <person name="Haridas S."/>
            <person name="Kuo A."/>
            <person name="Salamov A."/>
            <person name="Ahrendt S.R."/>
            <person name="Lipzen A."/>
            <person name="Sullivan W."/>
            <person name="Andreopoulos W.B."/>
            <person name="Clum A."/>
            <person name="Lindquist E."/>
            <person name="Daum C."/>
            <person name="Ramamoorthy G.K."/>
            <person name="Gryganskyi A."/>
            <person name="Culley D."/>
            <person name="Magnuson J.K."/>
            <person name="James T.Y."/>
            <person name="O'Malley M.A."/>
            <person name="Stajich J.E."/>
            <person name="Spatafora J.W."/>
            <person name="Visel A."/>
            <person name="Grigoriev I.V."/>
        </authorList>
    </citation>
    <scope>NUCLEOTIDE SEQUENCE [LARGE SCALE GENOMIC DNA]</scope>
    <source>
        <strain evidence="7 8">NRRL 3301</strain>
    </source>
</reference>
<dbReference type="InterPro" id="IPR029063">
    <property type="entry name" value="SAM-dependent_MTases_sf"/>
</dbReference>
<feature type="region of interest" description="Disordered" evidence="6">
    <location>
        <begin position="1"/>
        <end position="20"/>
    </location>
</feature>
<sequence length="377" mass="43163">MMNEHNHDHQHQHDHTDHDDPEAMEMKHFQKVLLAFLYYRSHSLNYNHRRRRDFLALPEHHKRLVPEQLEKIDLMDTKIEANTRLFRDIVKHSNIFSSNDVAQLCDPGKGRDIPVKPSDMDKVRSTLKQFFRDWSSEGKQERDTIYLPVIEQLHAAFATVPVENRGDVRVLVPGAGLGRLAYDIAAQGYSCQGNEFTYFMLLASNFILNNVAEKEQYETYPFIHSFSNLPSAASQLTPVRIPDIVPGNLPAGTDFSMVAGDFLEVYGTPESQGTWDCVVTCFFIDTAHNIIEYMELIHGLLKPGGTWINIGPLLYHFEDIPGEASVELSLDQVKRVAKDLGFEFQNESTLDTTYTSNPESMLTYLYRSAFWTAKCKK</sequence>
<proteinExistence type="inferred from homology"/>
<evidence type="ECO:0000313" key="8">
    <source>
        <dbReference type="Proteomes" id="UP000242146"/>
    </source>
</evidence>
<keyword evidence="5" id="KW-0949">S-adenosyl-L-methionine</keyword>
<evidence type="ECO:0000313" key="7">
    <source>
        <dbReference type="EMBL" id="ORX45078.1"/>
    </source>
</evidence>
<dbReference type="SUPFAM" id="SSF53335">
    <property type="entry name" value="S-adenosyl-L-methionine-dependent methyltransferases"/>
    <property type="match status" value="1"/>
</dbReference>
<dbReference type="GO" id="GO:0030735">
    <property type="term" value="F:carnosine N-methyltransferase activity"/>
    <property type="evidence" value="ECO:0007669"/>
    <property type="project" value="UniProtKB-EC"/>
</dbReference>
<dbReference type="Gene3D" id="3.40.50.150">
    <property type="entry name" value="Vaccinia Virus protein VP39"/>
    <property type="match status" value="1"/>
</dbReference>
<evidence type="ECO:0000256" key="5">
    <source>
        <dbReference type="ARBA" id="ARBA00022691"/>
    </source>
</evidence>
<feature type="compositionally biased region" description="Basic and acidic residues" evidence="6">
    <location>
        <begin position="1"/>
        <end position="18"/>
    </location>
</feature>
<dbReference type="InterPro" id="IPR012901">
    <property type="entry name" value="CARME"/>
</dbReference>
<dbReference type="GO" id="GO:0032259">
    <property type="term" value="P:methylation"/>
    <property type="evidence" value="ECO:0007669"/>
    <property type="project" value="UniProtKB-KW"/>
</dbReference>
<dbReference type="Pfam" id="PF07942">
    <property type="entry name" value="CARME"/>
    <property type="match status" value="1"/>
</dbReference>
<evidence type="ECO:0000256" key="4">
    <source>
        <dbReference type="ARBA" id="ARBA00022679"/>
    </source>
</evidence>
<protein>
    <recommendedName>
        <fullName evidence="2">carnosine N-methyltransferase</fullName>
        <ecNumber evidence="2">2.1.1.22</ecNumber>
    </recommendedName>
</protein>
<evidence type="ECO:0000256" key="3">
    <source>
        <dbReference type="ARBA" id="ARBA00022603"/>
    </source>
</evidence>
<dbReference type="STRING" id="101127.A0A1X2G5X5"/>
<dbReference type="EMBL" id="MCGT01000044">
    <property type="protein sequence ID" value="ORX45078.1"/>
    <property type="molecule type" value="Genomic_DNA"/>
</dbReference>
<dbReference type="SMART" id="SM01296">
    <property type="entry name" value="N2227"/>
    <property type="match status" value="1"/>
</dbReference>
<name>A0A1X2G5X5_9FUNG</name>
<gene>
    <name evidence="7" type="ORF">DM01DRAFT_1340160</name>
</gene>
<evidence type="ECO:0000256" key="1">
    <source>
        <dbReference type="ARBA" id="ARBA00010086"/>
    </source>
</evidence>
<keyword evidence="8" id="KW-1185">Reference proteome</keyword>
<keyword evidence="3" id="KW-0489">Methyltransferase</keyword>
<evidence type="ECO:0000256" key="6">
    <source>
        <dbReference type="SAM" id="MobiDB-lite"/>
    </source>
</evidence>
<comment type="similarity">
    <text evidence="1">Belongs to the carnosine N-methyltransferase family.</text>
</comment>
<keyword evidence="4" id="KW-0808">Transferase</keyword>
<dbReference type="PANTHER" id="PTHR12303">
    <property type="entry name" value="CARNOSINE N-METHYLTRANSFERASE"/>
    <property type="match status" value="1"/>
</dbReference>